<proteinExistence type="inferred from homology"/>
<sequence>MISFSGVSGPRGLRECCFSLPGYEARAECLAARGGHERKFNRCFSPSLSRNVSHRHEAQCSSLSVKASDSDSGKYGSRSEEFSSKGKKRKSSKARLARKDREQEPLIELLNEELLLAETKTTISKPVEMVDGLQVEEVHGSWTDDDKHLLATALDKLEALCLHASALEQWHGSCLVNVHRKYRRSAQNLLHYVAVKSVDLKEVHSSLPTLGLASIEGVEGHVMASLSRTIGAARALFRSLASDTDAMTGGNHGRSLFLKDKKDIETNVTVAHEVLPPISVRRSKLQLSHNTIALFGPRTSQRKTYIMVTLSEEVIQNEDAVLDLMKAGMDIARINCAHGNPAAWGSIIQTVKRCSQMLEQPCRVLMDLAGPKLRTSPFPAGPCVQKIKPHRDGLGNVTLPARVWIALSGTPVPEGMSADAIVPVKGDTWLGSLQVGDKLRVRDGRGKQRQLIIADKVMGSQGLGCWAECFETTYLESGAKLELSNKKGRLSFGHVADLPPLEHFIRLKKGDIIVLTKESSLEEASLSDKNEAWIYRIQVSHTFGQLFESVKPGELIRFDDGRIEGVIRGITSSEICVEVTFADEKGTKLGGEKSINLPNSNLSQKGLTVKDMVDLDFVVGHADMVALSFVKNSQDVQALQQALKRKGATNIGVVLKIETRSGVMNLSEILLQGMKSENPLGVMIARGDLAVECGWESMAGVQEELLHACKAAHVPTIWATQVLEGLTKQGLPTRPEITDAALGGRAACVMLNKGFHVLKAVYTLNRILDNSVSPWWDVYASNQPFGISSLVD</sequence>
<keyword evidence="9" id="KW-0067">ATP-binding</keyword>
<keyword evidence="5" id="KW-0808">Transferase</keyword>
<dbReference type="EC" id="2.7.1.40" evidence="4"/>
<evidence type="ECO:0000256" key="9">
    <source>
        <dbReference type="ARBA" id="ARBA00022840"/>
    </source>
</evidence>
<organism evidence="15 16">
    <name type="scientific">Adiantum capillus-veneris</name>
    <name type="common">Maidenhair fern</name>
    <dbReference type="NCBI Taxonomy" id="13818"/>
    <lineage>
        <taxon>Eukaryota</taxon>
        <taxon>Viridiplantae</taxon>
        <taxon>Streptophyta</taxon>
        <taxon>Embryophyta</taxon>
        <taxon>Tracheophyta</taxon>
        <taxon>Polypodiopsida</taxon>
        <taxon>Polypodiidae</taxon>
        <taxon>Polypodiales</taxon>
        <taxon>Pteridineae</taxon>
        <taxon>Pteridaceae</taxon>
        <taxon>Vittarioideae</taxon>
        <taxon>Adiantum</taxon>
    </lineage>
</organism>
<evidence type="ECO:0000313" key="16">
    <source>
        <dbReference type="Proteomes" id="UP000886520"/>
    </source>
</evidence>
<evidence type="ECO:0000256" key="5">
    <source>
        <dbReference type="ARBA" id="ARBA00022679"/>
    </source>
</evidence>
<dbReference type="GO" id="GO:0030955">
    <property type="term" value="F:potassium ion binding"/>
    <property type="evidence" value="ECO:0007669"/>
    <property type="project" value="InterPro"/>
</dbReference>
<dbReference type="EMBL" id="JABFUD020000004">
    <property type="protein sequence ID" value="KAI5080965.1"/>
    <property type="molecule type" value="Genomic_DNA"/>
</dbReference>
<dbReference type="InterPro" id="IPR015813">
    <property type="entry name" value="Pyrv/PenolPyrv_kinase-like_dom"/>
</dbReference>
<keyword evidence="12" id="KW-0670">Pyruvate</keyword>
<comment type="pathway">
    <text evidence="2">Carbohydrate degradation; glycolysis; pyruvate from D-glyceraldehyde 3-phosphate: step 5/5.</text>
</comment>
<dbReference type="Gene3D" id="3.20.20.60">
    <property type="entry name" value="Phosphoenolpyruvate-binding domains"/>
    <property type="match status" value="2"/>
</dbReference>
<evidence type="ECO:0000256" key="6">
    <source>
        <dbReference type="ARBA" id="ARBA00022723"/>
    </source>
</evidence>
<dbReference type="InterPro" id="IPR040442">
    <property type="entry name" value="Pyrv_kinase-like_dom_sf"/>
</dbReference>
<keyword evidence="10" id="KW-0460">Magnesium</keyword>
<dbReference type="InterPro" id="IPR001697">
    <property type="entry name" value="Pyr_Knase"/>
</dbReference>
<evidence type="ECO:0000256" key="8">
    <source>
        <dbReference type="ARBA" id="ARBA00022777"/>
    </source>
</evidence>
<dbReference type="GO" id="GO:0005524">
    <property type="term" value="F:ATP binding"/>
    <property type="evidence" value="ECO:0007669"/>
    <property type="project" value="UniProtKB-KW"/>
</dbReference>
<dbReference type="SUPFAM" id="SSF50800">
    <property type="entry name" value="PK beta-barrel domain-like"/>
    <property type="match status" value="1"/>
</dbReference>
<reference evidence="15" key="1">
    <citation type="submission" date="2021-01" db="EMBL/GenBank/DDBJ databases">
        <title>Adiantum capillus-veneris genome.</title>
        <authorList>
            <person name="Fang Y."/>
            <person name="Liao Q."/>
        </authorList>
    </citation>
    <scope>NUCLEOTIDE SEQUENCE</scope>
    <source>
        <strain evidence="15">H3</strain>
        <tissue evidence="15">Leaf</tissue>
    </source>
</reference>
<gene>
    <name evidence="15" type="ORF">GOP47_0004148</name>
</gene>
<comment type="caution">
    <text evidence="15">The sequence shown here is derived from an EMBL/GenBank/DDBJ whole genome shotgun (WGS) entry which is preliminary data.</text>
</comment>
<dbReference type="Pfam" id="PF00224">
    <property type="entry name" value="PK"/>
    <property type="match status" value="2"/>
</dbReference>
<evidence type="ECO:0000256" key="4">
    <source>
        <dbReference type="ARBA" id="ARBA00012142"/>
    </source>
</evidence>
<keyword evidence="8" id="KW-0418">Kinase</keyword>
<dbReference type="GO" id="GO:0000287">
    <property type="term" value="F:magnesium ion binding"/>
    <property type="evidence" value="ECO:0007669"/>
    <property type="project" value="InterPro"/>
</dbReference>
<name>A0A9D4ZQ41_ADICA</name>
<dbReference type="FunFam" id="3.20.20.60:FF:000051">
    <property type="entry name" value="Pyruvate kinase family protein"/>
    <property type="match status" value="1"/>
</dbReference>
<dbReference type="InterPro" id="IPR015793">
    <property type="entry name" value="Pyrv_Knase_brl"/>
</dbReference>
<dbReference type="PANTHER" id="PTHR11817">
    <property type="entry name" value="PYRUVATE KINASE"/>
    <property type="match status" value="1"/>
</dbReference>
<dbReference type="Gene3D" id="2.40.33.10">
    <property type="entry name" value="PK beta-barrel domain-like"/>
    <property type="match status" value="2"/>
</dbReference>
<feature type="compositionally biased region" description="Basic residues" evidence="13">
    <location>
        <begin position="85"/>
        <end position="96"/>
    </location>
</feature>
<dbReference type="GO" id="GO:0004743">
    <property type="term" value="F:pyruvate kinase activity"/>
    <property type="evidence" value="ECO:0007669"/>
    <property type="project" value="UniProtKB-EC"/>
</dbReference>
<evidence type="ECO:0000256" key="13">
    <source>
        <dbReference type="SAM" id="MobiDB-lite"/>
    </source>
</evidence>
<evidence type="ECO:0000259" key="14">
    <source>
        <dbReference type="Pfam" id="PF00224"/>
    </source>
</evidence>
<keyword evidence="11" id="KW-0324">Glycolysis</keyword>
<keyword evidence="7" id="KW-0547">Nucleotide-binding</keyword>
<dbReference type="InterPro" id="IPR011037">
    <property type="entry name" value="Pyrv_Knase-like_insert_dom_sf"/>
</dbReference>
<comment type="cofactor">
    <cofactor evidence="1">
        <name>K(+)</name>
        <dbReference type="ChEBI" id="CHEBI:29103"/>
    </cofactor>
</comment>
<dbReference type="GO" id="GO:0016301">
    <property type="term" value="F:kinase activity"/>
    <property type="evidence" value="ECO:0007669"/>
    <property type="project" value="UniProtKB-KW"/>
</dbReference>
<feature type="domain" description="Pyruvate kinase barrel" evidence="14">
    <location>
        <begin position="302"/>
        <end position="383"/>
    </location>
</feature>
<feature type="domain" description="Pyruvate kinase barrel" evidence="14">
    <location>
        <begin position="506"/>
        <end position="751"/>
    </location>
</feature>
<accession>A0A9D4ZQ41</accession>
<evidence type="ECO:0000256" key="11">
    <source>
        <dbReference type="ARBA" id="ARBA00023152"/>
    </source>
</evidence>
<evidence type="ECO:0000313" key="15">
    <source>
        <dbReference type="EMBL" id="KAI5080965.1"/>
    </source>
</evidence>
<dbReference type="AlphaFoldDB" id="A0A9D4ZQ41"/>
<keyword evidence="16" id="KW-1185">Reference proteome</keyword>
<evidence type="ECO:0000256" key="10">
    <source>
        <dbReference type="ARBA" id="ARBA00022842"/>
    </source>
</evidence>
<evidence type="ECO:0000256" key="12">
    <source>
        <dbReference type="ARBA" id="ARBA00023317"/>
    </source>
</evidence>
<evidence type="ECO:0000256" key="3">
    <source>
        <dbReference type="ARBA" id="ARBA00008663"/>
    </source>
</evidence>
<comment type="similarity">
    <text evidence="3">Belongs to the pyruvate kinase family.</text>
</comment>
<evidence type="ECO:0000256" key="7">
    <source>
        <dbReference type="ARBA" id="ARBA00022741"/>
    </source>
</evidence>
<keyword evidence="6" id="KW-0479">Metal-binding</keyword>
<feature type="compositionally biased region" description="Basic and acidic residues" evidence="13">
    <location>
        <begin position="68"/>
        <end position="84"/>
    </location>
</feature>
<dbReference type="InterPro" id="IPR015806">
    <property type="entry name" value="Pyrv_Knase_insert_dom_sf"/>
</dbReference>
<dbReference type="Proteomes" id="UP000886520">
    <property type="component" value="Chromosome 4"/>
</dbReference>
<protein>
    <recommendedName>
        <fullName evidence="4">pyruvate kinase</fullName>
        <ecNumber evidence="4">2.7.1.40</ecNumber>
    </recommendedName>
</protein>
<dbReference type="SUPFAM" id="SSF51621">
    <property type="entry name" value="Phosphoenolpyruvate/pyruvate domain"/>
    <property type="match status" value="1"/>
</dbReference>
<dbReference type="OrthoDB" id="1881597at2759"/>
<evidence type="ECO:0000256" key="1">
    <source>
        <dbReference type="ARBA" id="ARBA00001958"/>
    </source>
</evidence>
<feature type="region of interest" description="Disordered" evidence="13">
    <location>
        <begin position="61"/>
        <end position="99"/>
    </location>
</feature>
<evidence type="ECO:0000256" key="2">
    <source>
        <dbReference type="ARBA" id="ARBA00004997"/>
    </source>
</evidence>